<evidence type="ECO:0000313" key="10">
    <source>
        <dbReference type="EMBL" id="AJG76384.1"/>
    </source>
</evidence>
<dbReference type="InterPro" id="IPR001967">
    <property type="entry name" value="Peptidase_S11_N"/>
</dbReference>
<sequence length="338" mass="37941">MQFLKKITILLLSFVITALIVLYFYLYVNGPIIQAKSAILIDANSGEVVYKKNEENSIQSATLSKLMTEYIVLEQLDKGNIQLDEVVKISNEVFRAETSPIQVTSKDKTTVRDLLHALLLTGNNRSTLALAEHIAGNEDNFTQLMNEKAKQLKLSQPSPFLNATGMNNGTNKLSTTTAIEVGKLATRLVTDFPDVLNVTKLTSYQFTFKDTKVFNTNKMIYSLNKNIKLQGVDGLQTSFSTNSNYSFVSTAKRGDTRLISVILDADNENSTFIETKKLLQYGFDPSSYSALQAFKDAVTSWAVLLQFKNLIIQTLLIFFIITILMLLHIRQKKSEDFN</sequence>
<dbReference type="GO" id="GO:0009252">
    <property type="term" value="P:peptidoglycan biosynthetic process"/>
    <property type="evidence" value="ECO:0007669"/>
    <property type="project" value="UniProtKB-KW"/>
</dbReference>
<evidence type="ECO:0000256" key="5">
    <source>
        <dbReference type="ARBA" id="ARBA00022984"/>
    </source>
</evidence>
<dbReference type="EMBL" id="CP053980">
    <property type="protein sequence ID" value="QKH27330.1"/>
    <property type="molecule type" value="Genomic_DNA"/>
</dbReference>
<evidence type="ECO:0000313" key="12">
    <source>
        <dbReference type="Proteomes" id="UP000031876"/>
    </source>
</evidence>
<keyword evidence="3" id="KW-0378">Hydrolase</keyword>
<proteinExistence type="inferred from homology"/>
<dbReference type="GeneID" id="45022419"/>
<dbReference type="PANTHER" id="PTHR21581">
    <property type="entry name" value="D-ALANYL-D-ALANINE CARBOXYPEPTIDASE"/>
    <property type="match status" value="1"/>
</dbReference>
<evidence type="ECO:0000256" key="6">
    <source>
        <dbReference type="ARBA" id="ARBA00023316"/>
    </source>
</evidence>
<keyword evidence="8" id="KW-0812">Transmembrane</keyword>
<dbReference type="GO" id="GO:0008360">
    <property type="term" value="P:regulation of cell shape"/>
    <property type="evidence" value="ECO:0007669"/>
    <property type="project" value="UniProtKB-KW"/>
</dbReference>
<reference evidence="11 13" key="2">
    <citation type="submission" date="2020-05" db="EMBL/GenBank/DDBJ databases">
        <title>FDA dAtabase for Regulatory Grade micrObial Sequences (FDA-ARGOS): Supporting development and validation of Infectious Disease Dx tests.</title>
        <authorList>
            <person name="Nelson B."/>
            <person name="Plummer A."/>
            <person name="Tallon L."/>
            <person name="Sadzewicz L."/>
            <person name="Zhao X."/>
            <person name="Vavikolanu K."/>
            <person name="Mehta A."/>
            <person name="Aluvathingal J."/>
            <person name="Nadendla S."/>
            <person name="Myers T."/>
            <person name="Yan Y."/>
            <person name="Sichtig H."/>
        </authorList>
    </citation>
    <scope>NUCLEOTIDE SEQUENCE [LARGE SCALE GENOMIC DNA]</scope>
    <source>
        <strain evidence="11 13">FDAARGOS_795</strain>
    </source>
</reference>
<dbReference type="RefSeq" id="WP_001160082.1">
    <property type="nucleotide sequence ID" value="NZ_CP009335.1"/>
</dbReference>
<dbReference type="InterPro" id="IPR018044">
    <property type="entry name" value="Peptidase_S11"/>
</dbReference>
<evidence type="ECO:0000256" key="1">
    <source>
        <dbReference type="ARBA" id="ARBA00007164"/>
    </source>
</evidence>
<keyword evidence="4" id="KW-0133">Cell shape</keyword>
<keyword evidence="5" id="KW-0573">Peptidoglycan synthesis</keyword>
<keyword evidence="8" id="KW-0472">Membrane</keyword>
<dbReference type="SUPFAM" id="SSF56601">
    <property type="entry name" value="beta-lactamase/transpeptidase-like"/>
    <property type="match status" value="1"/>
</dbReference>
<keyword evidence="8" id="KW-1133">Transmembrane helix</keyword>
<evidence type="ECO:0000259" key="9">
    <source>
        <dbReference type="Pfam" id="PF00768"/>
    </source>
</evidence>
<evidence type="ECO:0000256" key="7">
    <source>
        <dbReference type="RuleBase" id="RU004016"/>
    </source>
</evidence>
<dbReference type="EMBL" id="CP009335">
    <property type="protein sequence ID" value="AJG76384.1"/>
    <property type="molecule type" value="Genomic_DNA"/>
</dbReference>
<dbReference type="GO" id="GO:0006508">
    <property type="term" value="P:proteolysis"/>
    <property type="evidence" value="ECO:0007669"/>
    <property type="project" value="InterPro"/>
</dbReference>
<evidence type="ECO:0000313" key="11">
    <source>
        <dbReference type="EMBL" id="QKH27330.1"/>
    </source>
</evidence>
<keyword evidence="11" id="KW-0645">Protease</keyword>
<dbReference type="KEGG" id="btw:BF38_3741"/>
<name>A0A0B5NF35_BACTU</name>
<dbReference type="Gene3D" id="3.40.710.10">
    <property type="entry name" value="DD-peptidase/beta-lactamase superfamily"/>
    <property type="match status" value="1"/>
</dbReference>
<dbReference type="AlphaFoldDB" id="A0A0B5NF35"/>
<evidence type="ECO:0000256" key="3">
    <source>
        <dbReference type="ARBA" id="ARBA00022801"/>
    </source>
</evidence>
<comment type="similarity">
    <text evidence="1 7">Belongs to the peptidase S11 family.</text>
</comment>
<dbReference type="Proteomes" id="UP000031876">
    <property type="component" value="Chromosome"/>
</dbReference>
<organism evidence="11 13">
    <name type="scientific">Bacillus thuringiensis</name>
    <dbReference type="NCBI Taxonomy" id="1428"/>
    <lineage>
        <taxon>Bacteria</taxon>
        <taxon>Bacillati</taxon>
        <taxon>Bacillota</taxon>
        <taxon>Bacilli</taxon>
        <taxon>Bacillales</taxon>
        <taxon>Bacillaceae</taxon>
        <taxon>Bacillus</taxon>
        <taxon>Bacillus cereus group</taxon>
    </lineage>
</organism>
<dbReference type="InterPro" id="IPR012338">
    <property type="entry name" value="Beta-lactam/transpept-like"/>
</dbReference>
<keyword evidence="2" id="KW-0732">Signal</keyword>
<feature type="transmembrane region" description="Helical" evidence="8">
    <location>
        <begin position="310"/>
        <end position="329"/>
    </location>
</feature>
<feature type="transmembrane region" description="Helical" evidence="8">
    <location>
        <begin position="7"/>
        <end position="28"/>
    </location>
</feature>
<reference evidence="10 12" key="1">
    <citation type="journal article" date="2015" name="Genome Announc.">
        <title>Complete genome sequences for 35 biothreat assay-relevant bacillus species.</title>
        <authorList>
            <person name="Johnson S.L."/>
            <person name="Daligault H.E."/>
            <person name="Davenport K.W."/>
            <person name="Jaissle J."/>
            <person name="Frey K.G."/>
            <person name="Ladner J.T."/>
            <person name="Broomall S.M."/>
            <person name="Bishop-Lilly K.A."/>
            <person name="Bruce D.C."/>
            <person name="Gibbons H.S."/>
            <person name="Coyne S.R."/>
            <person name="Lo C.C."/>
            <person name="Meincke L."/>
            <person name="Munk A.C."/>
            <person name="Koroleva G.I."/>
            <person name="Rosenzweig C.N."/>
            <person name="Palacios G.F."/>
            <person name="Redden C.L."/>
            <person name="Minogue T.D."/>
            <person name="Chain P.S."/>
        </authorList>
    </citation>
    <scope>NUCLEOTIDE SEQUENCE [LARGE SCALE GENOMIC DNA]</scope>
    <source>
        <strain evidence="10 12">HD1011</strain>
    </source>
</reference>
<gene>
    <name evidence="10" type="ORF">BF38_3741</name>
    <name evidence="11" type="ORF">FOC89_26455</name>
</gene>
<dbReference type="PANTHER" id="PTHR21581:SF11">
    <property type="entry name" value="D-ALANYL-D-ALANINE CARBOXYPEPTIDASE DACA"/>
    <property type="match status" value="1"/>
</dbReference>
<feature type="domain" description="Peptidase S11 D-alanyl-D-alanine carboxypeptidase A N-terminal" evidence="9">
    <location>
        <begin position="31"/>
        <end position="266"/>
    </location>
</feature>
<dbReference type="GO" id="GO:0071555">
    <property type="term" value="P:cell wall organization"/>
    <property type="evidence" value="ECO:0007669"/>
    <property type="project" value="UniProtKB-KW"/>
</dbReference>
<dbReference type="GO" id="GO:0009002">
    <property type="term" value="F:serine-type D-Ala-D-Ala carboxypeptidase activity"/>
    <property type="evidence" value="ECO:0007669"/>
    <property type="project" value="InterPro"/>
</dbReference>
<evidence type="ECO:0000256" key="4">
    <source>
        <dbReference type="ARBA" id="ARBA00022960"/>
    </source>
</evidence>
<dbReference type="Proteomes" id="UP000501107">
    <property type="component" value="Chromosome"/>
</dbReference>
<protein>
    <submittedName>
        <fullName evidence="10 11">D-alanyl-D-alanine carboxypeptidase</fullName>
    </submittedName>
</protein>
<accession>A0A0B5NF35</accession>
<evidence type="ECO:0000313" key="13">
    <source>
        <dbReference type="Proteomes" id="UP000501107"/>
    </source>
</evidence>
<evidence type="ECO:0000256" key="2">
    <source>
        <dbReference type="ARBA" id="ARBA00022729"/>
    </source>
</evidence>
<evidence type="ECO:0000256" key="8">
    <source>
        <dbReference type="SAM" id="Phobius"/>
    </source>
</evidence>
<keyword evidence="6" id="KW-0961">Cell wall biogenesis/degradation</keyword>
<dbReference type="PRINTS" id="PR00725">
    <property type="entry name" value="DADACBPTASE1"/>
</dbReference>
<keyword evidence="11" id="KW-0121">Carboxypeptidase</keyword>
<dbReference type="Pfam" id="PF00768">
    <property type="entry name" value="Peptidase_S11"/>
    <property type="match status" value="1"/>
</dbReference>